<dbReference type="GeneID" id="36378637"/>
<dbReference type="GO" id="GO:0005634">
    <property type="term" value="C:nucleus"/>
    <property type="evidence" value="ECO:0007669"/>
    <property type="project" value="UniProtKB-SubCell"/>
</dbReference>
<comment type="cofactor">
    <cofactor evidence="1">
        <name>[4Fe-4S] cluster</name>
        <dbReference type="ChEBI" id="CHEBI:49883"/>
    </cofactor>
</comment>
<protein>
    <recommendedName>
        <fullName evidence="19">DNA replication ATP-dependent helicase/nuclease</fullName>
        <ecNumber evidence="19">3.1.-.-</ecNumber>
        <ecNumber evidence="19">3.6.4.12</ecNumber>
    </recommendedName>
</protein>
<evidence type="ECO:0000313" key="23">
    <source>
        <dbReference type="EMBL" id="CEF66273.1"/>
    </source>
</evidence>
<dbReference type="GO" id="GO:0017116">
    <property type="term" value="F:single-stranded DNA helicase activity"/>
    <property type="evidence" value="ECO:0007669"/>
    <property type="project" value="UniProtKB-UniRule"/>
</dbReference>
<dbReference type="GO" id="GO:0051539">
    <property type="term" value="F:4 iron, 4 sulfur cluster binding"/>
    <property type="evidence" value="ECO:0007669"/>
    <property type="project" value="UniProtKB-UniRule"/>
</dbReference>
<dbReference type="Pfam" id="PF08696">
    <property type="entry name" value="Dna2"/>
    <property type="match status" value="1"/>
</dbReference>
<evidence type="ECO:0000256" key="13">
    <source>
        <dbReference type="ARBA" id="ARBA00023014"/>
    </source>
</evidence>
<comment type="similarity">
    <text evidence="2 19">Belongs to the DNA2/NAM7 helicase family.</text>
</comment>
<evidence type="ECO:0000256" key="3">
    <source>
        <dbReference type="ARBA" id="ARBA00022485"/>
    </source>
</evidence>
<gene>
    <name evidence="23 25 26" type="ORF">SRAE_2000094300</name>
</gene>
<keyword evidence="6 19" id="KW-0479">Metal-binding</keyword>
<keyword evidence="17 19" id="KW-0511">Multifunctional enzyme</keyword>
<comment type="function">
    <text evidence="19">Key enzyme involved in DNA replication and DNA repair. Involved in Okazaki fragments processing by cleaving long flaps that escape FEN1: flaps that are longer than 27 nucleotides are coated by replication protein A complex (RPA), leading to recruit DNA2 which cleaves the flap until it is too short to bind RPA and becomes a substrate for FEN1. Also involved in 5'-end resection of DNA during double-strand break (DSB) repair by mediating the cleavage of 5'-ssDNA.</text>
</comment>
<dbReference type="RefSeq" id="XP_024505473.1">
    <property type="nucleotide sequence ID" value="XM_024651836.1"/>
</dbReference>
<reference evidence="23 24" key="1">
    <citation type="submission" date="2014-09" db="EMBL/GenBank/DDBJ databases">
        <authorList>
            <person name="Martin A.A."/>
        </authorList>
    </citation>
    <scope>NUCLEOTIDE SEQUENCE</scope>
    <source>
        <strain evidence="24">ED321</strain>
        <strain evidence="23">ED321 Heterogonic</strain>
    </source>
</reference>
<dbReference type="InterPro" id="IPR047187">
    <property type="entry name" value="SF1_C_Upf1"/>
</dbReference>
<evidence type="ECO:0000313" key="26">
    <source>
        <dbReference type="WormBase" id="SRAE_2000094300"/>
    </source>
</evidence>
<dbReference type="InterPro" id="IPR014808">
    <property type="entry name" value="DNA_replication_fac_Dna2_N"/>
</dbReference>
<evidence type="ECO:0000259" key="21">
    <source>
        <dbReference type="Pfam" id="PF13086"/>
    </source>
</evidence>
<proteinExistence type="inferred from homology"/>
<evidence type="ECO:0000259" key="22">
    <source>
        <dbReference type="Pfam" id="PF13087"/>
    </source>
</evidence>
<evidence type="ECO:0000256" key="11">
    <source>
        <dbReference type="ARBA" id="ARBA00022840"/>
    </source>
</evidence>
<dbReference type="CTD" id="36378637"/>
<dbReference type="GO" id="GO:0005737">
    <property type="term" value="C:cytoplasm"/>
    <property type="evidence" value="ECO:0007669"/>
    <property type="project" value="TreeGrafter"/>
</dbReference>
<keyword evidence="16 19" id="KW-0539">Nucleus</keyword>
<reference evidence="25" key="2">
    <citation type="submission" date="2020-12" db="UniProtKB">
        <authorList>
            <consortium name="WormBaseParasite"/>
        </authorList>
    </citation>
    <scope>IDENTIFICATION</scope>
</reference>
<evidence type="ECO:0000256" key="6">
    <source>
        <dbReference type="ARBA" id="ARBA00022723"/>
    </source>
</evidence>
<dbReference type="EMBL" id="LN609529">
    <property type="protein sequence ID" value="CEF66273.1"/>
    <property type="molecule type" value="Genomic_DNA"/>
</dbReference>
<keyword evidence="3 19" id="KW-0004">4Fe-4S</keyword>
<dbReference type="GO" id="GO:0005694">
    <property type="term" value="C:chromosome"/>
    <property type="evidence" value="ECO:0007669"/>
    <property type="project" value="UniProtKB-SubCell"/>
</dbReference>
<dbReference type="GO" id="GO:0046872">
    <property type="term" value="F:metal ion binding"/>
    <property type="evidence" value="ECO:0007669"/>
    <property type="project" value="UniProtKB-UniRule"/>
</dbReference>
<evidence type="ECO:0000256" key="10">
    <source>
        <dbReference type="ARBA" id="ARBA00022806"/>
    </source>
</evidence>
<dbReference type="InterPro" id="IPR041677">
    <property type="entry name" value="DNA2/NAM7_AAA_11"/>
</dbReference>
<dbReference type="EC" id="3.6.4.12" evidence="19"/>
<dbReference type="CDD" id="cd18808">
    <property type="entry name" value="SF1_C_Upf1"/>
    <property type="match status" value="1"/>
</dbReference>
<dbReference type="OMA" id="NYCEAAI"/>
<dbReference type="PANTHER" id="PTHR10887:SF433">
    <property type="entry name" value="DNA REPLICATION ATP-DEPENDENT HELICASE_NUCLEASE DNA2"/>
    <property type="match status" value="1"/>
</dbReference>
<dbReference type="WormBase" id="SRAE_2000094300">
    <property type="protein sequence ID" value="SRP06958"/>
    <property type="gene ID" value="WBGene00261143"/>
</dbReference>
<dbReference type="OrthoDB" id="5871723at2759"/>
<dbReference type="eggNOG" id="KOG1805">
    <property type="taxonomic scope" value="Eukaryota"/>
</dbReference>
<dbReference type="Pfam" id="PF13087">
    <property type="entry name" value="AAA_12"/>
    <property type="match status" value="1"/>
</dbReference>
<keyword evidence="10 19" id="KW-0347">Helicase</keyword>
<dbReference type="Gene3D" id="3.40.50.300">
    <property type="entry name" value="P-loop containing nucleotide triphosphate hydrolases"/>
    <property type="match status" value="2"/>
</dbReference>
<dbReference type="InterPro" id="IPR011604">
    <property type="entry name" value="PDDEXK-like_dom_sf"/>
</dbReference>
<evidence type="ECO:0000256" key="18">
    <source>
        <dbReference type="ARBA" id="ARBA00047995"/>
    </source>
</evidence>
<feature type="domain" description="DNA2/NAM7 helicase-like C-terminal" evidence="22">
    <location>
        <begin position="780"/>
        <end position="1007"/>
    </location>
</feature>
<accession>A0A090LDS3</accession>
<keyword evidence="13 19" id="KW-0411">Iron-sulfur</keyword>
<keyword evidence="24" id="KW-1185">Reference proteome</keyword>
<evidence type="ECO:0000313" key="24">
    <source>
        <dbReference type="Proteomes" id="UP000035682"/>
    </source>
</evidence>
<keyword evidence="11 19" id="KW-0067">ATP-binding</keyword>
<dbReference type="GO" id="GO:0006281">
    <property type="term" value="P:DNA repair"/>
    <property type="evidence" value="ECO:0007669"/>
    <property type="project" value="UniProtKB-KW"/>
</dbReference>
<keyword evidence="19" id="KW-0158">Chromosome</keyword>
<evidence type="ECO:0000256" key="9">
    <source>
        <dbReference type="ARBA" id="ARBA00022801"/>
    </source>
</evidence>
<evidence type="ECO:0000256" key="4">
    <source>
        <dbReference type="ARBA" id="ARBA00022705"/>
    </source>
</evidence>
<evidence type="ECO:0000256" key="19">
    <source>
        <dbReference type="RuleBase" id="RU367041"/>
    </source>
</evidence>
<evidence type="ECO:0000313" key="25">
    <source>
        <dbReference type="WBParaSite" id="SRAE_2000094300.1"/>
    </source>
</evidence>
<comment type="subcellular location">
    <subcellularLocation>
        <location evidence="19">Nucleus</location>
    </subcellularLocation>
    <subcellularLocation>
        <location evidence="19">Chromosome</location>
    </subcellularLocation>
</comment>
<keyword evidence="8 19" id="KW-0227">DNA damage</keyword>
<evidence type="ECO:0000256" key="1">
    <source>
        <dbReference type="ARBA" id="ARBA00001966"/>
    </source>
</evidence>
<keyword evidence="12 19" id="KW-0408">Iron</keyword>
<dbReference type="GO" id="GO:0003677">
    <property type="term" value="F:DNA binding"/>
    <property type="evidence" value="ECO:0007669"/>
    <property type="project" value="UniProtKB-UniRule"/>
</dbReference>
<dbReference type="SUPFAM" id="SSF52540">
    <property type="entry name" value="P-loop containing nucleoside triphosphate hydrolases"/>
    <property type="match status" value="1"/>
</dbReference>
<dbReference type="GO" id="GO:0017108">
    <property type="term" value="F:5'-flap endonuclease activity"/>
    <property type="evidence" value="ECO:0007669"/>
    <property type="project" value="UniProtKB-UniRule"/>
</dbReference>
<evidence type="ECO:0000256" key="14">
    <source>
        <dbReference type="ARBA" id="ARBA00023125"/>
    </source>
</evidence>
<organism evidence="23">
    <name type="scientific">Strongyloides ratti</name>
    <name type="common">Parasitic roundworm</name>
    <dbReference type="NCBI Taxonomy" id="34506"/>
    <lineage>
        <taxon>Eukaryota</taxon>
        <taxon>Metazoa</taxon>
        <taxon>Ecdysozoa</taxon>
        <taxon>Nematoda</taxon>
        <taxon>Chromadorea</taxon>
        <taxon>Rhabditida</taxon>
        <taxon>Tylenchina</taxon>
        <taxon>Panagrolaimomorpha</taxon>
        <taxon>Strongyloidoidea</taxon>
        <taxon>Strongyloididae</taxon>
        <taxon>Strongyloides</taxon>
    </lineage>
</organism>
<keyword evidence="4 19" id="KW-0235">DNA replication</keyword>
<evidence type="ECO:0000256" key="7">
    <source>
        <dbReference type="ARBA" id="ARBA00022741"/>
    </source>
</evidence>
<keyword evidence="15 19" id="KW-0234">DNA repair</keyword>
<dbReference type="AlphaFoldDB" id="A0A090LDS3"/>
<evidence type="ECO:0000259" key="20">
    <source>
        <dbReference type="Pfam" id="PF08696"/>
    </source>
</evidence>
<dbReference type="Pfam" id="PF13086">
    <property type="entry name" value="AAA_11"/>
    <property type="match status" value="2"/>
</dbReference>
<dbReference type="InterPro" id="IPR041679">
    <property type="entry name" value="DNA2/NAM7-like_C"/>
</dbReference>
<dbReference type="EC" id="3.1.-.-" evidence="19"/>
<evidence type="ECO:0000256" key="17">
    <source>
        <dbReference type="ARBA" id="ARBA00023268"/>
    </source>
</evidence>
<keyword evidence="14 19" id="KW-0238">DNA-binding</keyword>
<evidence type="ECO:0000256" key="8">
    <source>
        <dbReference type="ARBA" id="ARBA00022763"/>
    </source>
</evidence>
<dbReference type="Gene3D" id="3.90.320.10">
    <property type="match status" value="1"/>
</dbReference>
<dbReference type="GO" id="GO:0005524">
    <property type="term" value="F:ATP binding"/>
    <property type="evidence" value="ECO:0007669"/>
    <property type="project" value="UniProtKB-UniRule"/>
</dbReference>
<comment type="catalytic activity">
    <reaction evidence="18 19">
        <text>ATP + H2O = ADP + phosphate + H(+)</text>
        <dbReference type="Rhea" id="RHEA:13065"/>
        <dbReference type="ChEBI" id="CHEBI:15377"/>
        <dbReference type="ChEBI" id="CHEBI:15378"/>
        <dbReference type="ChEBI" id="CHEBI:30616"/>
        <dbReference type="ChEBI" id="CHEBI:43474"/>
        <dbReference type="ChEBI" id="CHEBI:456216"/>
        <dbReference type="EC" id="3.6.4.12"/>
    </reaction>
</comment>
<keyword evidence="7 19" id="KW-0547">Nucleotide-binding</keyword>
<evidence type="ECO:0000256" key="2">
    <source>
        <dbReference type="ARBA" id="ARBA00007913"/>
    </source>
</evidence>
<dbReference type="Proteomes" id="UP000035682">
    <property type="component" value="Unplaced"/>
</dbReference>
<evidence type="ECO:0000256" key="16">
    <source>
        <dbReference type="ARBA" id="ARBA00023242"/>
    </source>
</evidence>
<keyword evidence="5 19" id="KW-0540">Nuclease</keyword>
<dbReference type="InterPro" id="IPR027417">
    <property type="entry name" value="P-loop_NTPase"/>
</dbReference>
<dbReference type="STRING" id="34506.A0A090LDS3"/>
<dbReference type="InterPro" id="IPR045055">
    <property type="entry name" value="DNA2/NAM7-like"/>
</dbReference>
<dbReference type="WBParaSite" id="SRAE_2000094300.1">
    <property type="protein sequence ID" value="SRAE_2000094300.1"/>
    <property type="gene ID" value="WBGene00261143"/>
</dbReference>
<evidence type="ECO:0000256" key="5">
    <source>
        <dbReference type="ARBA" id="ARBA00022722"/>
    </source>
</evidence>
<dbReference type="PANTHER" id="PTHR10887">
    <property type="entry name" value="DNA2/NAM7 HELICASE FAMILY"/>
    <property type="match status" value="1"/>
</dbReference>
<dbReference type="GO" id="GO:0033567">
    <property type="term" value="P:DNA replication, Okazaki fragment processing"/>
    <property type="evidence" value="ECO:0007669"/>
    <property type="project" value="UniProtKB-UniRule"/>
</dbReference>
<feature type="domain" description="DNA2/NAM7 helicase helicase" evidence="21">
    <location>
        <begin position="699"/>
        <end position="770"/>
    </location>
</feature>
<dbReference type="GO" id="GO:0071932">
    <property type="term" value="P:replication fork reversal"/>
    <property type="evidence" value="ECO:0007669"/>
    <property type="project" value="TreeGrafter"/>
</dbReference>
<feature type="domain" description="DNA replication factor Dna2 N-terminal" evidence="20">
    <location>
        <begin position="92"/>
        <end position="294"/>
    </location>
</feature>
<evidence type="ECO:0000256" key="15">
    <source>
        <dbReference type="ARBA" id="ARBA00023204"/>
    </source>
</evidence>
<sequence>MKRNFNTTQKLNKSDSGYQSNELIKPFNNSFDFSPERSLPKKRKILTCINNSTTNLDLLKVKDVDWNGFMLTVTGEEILDDGTKIVEGVIVENQKSIKIHLEEDWKNTPIMIDHQIFVLKPLKINDTTFVVKNLNGIIIVEPYLLIAPTTIASFHKCERKAVLRERCAEENQISLPLVIGNAVHELFQWVVRNMDKKSITNIKFLEAIFRSKIIPKYITDLALLNIDVRKFVEHVQEYIETIRKWVLTYMPKPHGNGEVFIEDDNSKISDVVDIEENIWLPNIGLKGKIDVTLKLKDLHGNIKYSGLELKTGKSSGNIEHLTQVNLYSLMLSVLDKQDFTPIQLLYLKDGTKSIVKPNNFVIGSMIRMRNELSKYLNIYDDLIAPDLQSEPSICSYCTMNMFCSLERISEKKKGIVTKHYKTGEFLKECTSAGKENGPSSLYKLTAEERSQNGTCLPGLLLTGIEKGDKLKLTFSISLLPPDFRKKWIVGEFVYISSTKRIAICNGVIVSNDSELIVEALTPLSRYLNVNDFYHLDIIEYMRHFQMNINSIVKLMENNDSSNYLRSIVIREVYPISQRLSPSLLKIILPFINNLSEPQRDAVIHSIKTTGYSLIKGMPGAGKTTVIASLVRSLIALGKTVLLASYTNSAVDNCLEKLGKYISDDKILRIGTDSRAQEWSKKYCLKEKIKGIETNDGKIEAVRKIYSTCNIVAGTCISIQEHPIFNNHPKFDVCIVDEASLCLECTVIKSLLNSNTFVLVGDERQLTPLVRNKEAAERGMSISLFEKLSKNKKGLYVINTQFRMNKVLCHIPSTLFYDGEMQCANNNVENAVIKCKDWNSIETKSNFGLPNNICEKILSKKLTDSLIFIDTGTCMYNETTKKDQNGIEVKNKTSNLTESKIAISCLKLLLEFGVSSLDIAIITPFRDQMNTLRTLINQLISKNVNDNEYSNVEISTIDQFQGRDKKVVIFSTVYNYSEDNENCELLNNPRRMNVALTRAKHKLIIIGCINSLRKLELPSKIIGMIDNILLLNE</sequence>
<feature type="domain" description="DNA2/NAM7 helicase helicase" evidence="21">
    <location>
        <begin position="594"/>
        <end position="697"/>
    </location>
</feature>
<keyword evidence="9 19" id="KW-0378">Hydrolase</keyword>
<name>A0A090LDS3_STRRB</name>
<evidence type="ECO:0000256" key="12">
    <source>
        <dbReference type="ARBA" id="ARBA00023004"/>
    </source>
</evidence>